<organism evidence="3 4">
    <name type="scientific">Paenibacillus allorhizosphaerae</name>
    <dbReference type="NCBI Taxonomy" id="2849866"/>
    <lineage>
        <taxon>Bacteria</taxon>
        <taxon>Bacillati</taxon>
        <taxon>Bacillota</taxon>
        <taxon>Bacilli</taxon>
        <taxon>Bacillales</taxon>
        <taxon>Paenibacillaceae</taxon>
        <taxon>Paenibacillus</taxon>
    </lineage>
</organism>
<accession>A0ABM8VMF0</accession>
<reference evidence="3 4" key="1">
    <citation type="submission" date="2021-06" db="EMBL/GenBank/DDBJ databases">
        <authorList>
            <person name="Criscuolo A."/>
        </authorList>
    </citation>
    <scope>NUCLEOTIDE SEQUENCE [LARGE SCALE GENOMIC DNA]</scope>
    <source>
        <strain evidence="4">CIP 111802</strain>
    </source>
</reference>
<evidence type="ECO:0000256" key="2">
    <source>
        <dbReference type="SAM" id="MobiDB-lite"/>
    </source>
</evidence>
<feature type="compositionally biased region" description="Basic and acidic residues" evidence="2">
    <location>
        <begin position="313"/>
        <end position="324"/>
    </location>
</feature>
<dbReference type="NCBIfam" id="TIGR00299">
    <property type="entry name" value="nickel pincer cofactor biosynthesis protein LarC"/>
    <property type="match status" value="1"/>
</dbReference>
<dbReference type="EMBL" id="CAJVCE010000013">
    <property type="protein sequence ID" value="CAG7649363.1"/>
    <property type="molecule type" value="Genomic_DNA"/>
</dbReference>
<protein>
    <submittedName>
        <fullName evidence="3">Pyridinium-3,5-bisthiocarboxylic acid mononucleotide nickel insertion protein</fullName>
        <ecNumber evidence="3">4.99.1.12</ecNumber>
    </submittedName>
</protein>
<gene>
    <name evidence="3" type="primary">larC_2</name>
    <name evidence="3" type="ORF">PAECIP111802_04471</name>
</gene>
<keyword evidence="4" id="KW-1185">Reference proteome</keyword>
<dbReference type="Pfam" id="PF01969">
    <property type="entry name" value="Ni_insertion"/>
    <property type="match status" value="1"/>
</dbReference>
<dbReference type="EC" id="4.99.1.12" evidence="3"/>
<evidence type="ECO:0000313" key="3">
    <source>
        <dbReference type="EMBL" id="CAG7649363.1"/>
    </source>
</evidence>
<dbReference type="InterPro" id="IPR002822">
    <property type="entry name" value="Ni_insertion"/>
</dbReference>
<sequence length="385" mass="43084">MKILYLDCFSGISGDMTLAALIDAGADRDYIDEELRKIHIEPFALEWKRVNKRGISSLKVDVLLDPNRPPEHHRHYSEIVEIINQSGFNERVVKLSLAIFEKIAVAEAKIHNIPIESVHFHEVGAIDSIVDVIGVALAIDSLQIEKIICSPVPLGSGTVRCDHGIYPVPAPATLEMMKGLPIATTPYAMEMTTPTGAGIVSGLADEFAKGLPPMIVESIGYGAGTRDLPNQPNVLRAVVGQLDPFLSKYQLSHGQLQQDHDHHHESEHHHHHEHAHPTGHAHHHHHDPAHGHSDDHHHGHDDHGQHHHHHGHESHSHDHEQHEHDHHHHHDHHHEHDDHSHGHDHPHDSGRQSLHTRPLRQSAAVHRHKPSDEDADATPSPTLRQ</sequence>
<dbReference type="RefSeq" id="WP_218100751.1">
    <property type="nucleotide sequence ID" value="NZ_CAJVCE010000013.1"/>
</dbReference>
<dbReference type="PANTHER" id="PTHR36566">
    <property type="entry name" value="NICKEL INSERTION PROTEIN-RELATED"/>
    <property type="match status" value="1"/>
</dbReference>
<dbReference type="PANTHER" id="PTHR36566:SF1">
    <property type="entry name" value="PYRIDINIUM-3,5-BISTHIOCARBOXYLIC ACID MONONUCLEOTIDE NICKEL INSERTION PROTEIN"/>
    <property type="match status" value="1"/>
</dbReference>
<keyword evidence="1" id="KW-0533">Nickel</keyword>
<dbReference type="GO" id="GO:0016829">
    <property type="term" value="F:lyase activity"/>
    <property type="evidence" value="ECO:0007669"/>
    <property type="project" value="UniProtKB-KW"/>
</dbReference>
<keyword evidence="3" id="KW-0456">Lyase</keyword>
<feature type="compositionally biased region" description="Basic residues" evidence="2">
    <location>
        <begin position="269"/>
        <end position="287"/>
    </location>
</feature>
<evidence type="ECO:0000256" key="1">
    <source>
        <dbReference type="ARBA" id="ARBA00022596"/>
    </source>
</evidence>
<dbReference type="Proteomes" id="UP000730618">
    <property type="component" value="Unassembled WGS sequence"/>
</dbReference>
<feature type="compositionally biased region" description="Basic and acidic residues" evidence="2">
    <location>
        <begin position="334"/>
        <end position="350"/>
    </location>
</feature>
<evidence type="ECO:0000313" key="4">
    <source>
        <dbReference type="Proteomes" id="UP000730618"/>
    </source>
</evidence>
<feature type="compositionally biased region" description="Basic and acidic residues" evidence="2">
    <location>
        <begin position="288"/>
        <end position="304"/>
    </location>
</feature>
<name>A0ABM8VMF0_9BACL</name>
<proteinExistence type="predicted"/>
<comment type="caution">
    <text evidence="3">The sequence shown here is derived from an EMBL/GenBank/DDBJ whole genome shotgun (WGS) entry which is preliminary data.</text>
</comment>
<feature type="region of interest" description="Disordered" evidence="2">
    <location>
        <begin position="251"/>
        <end position="385"/>
    </location>
</feature>
<feature type="compositionally biased region" description="Basic and acidic residues" evidence="2">
    <location>
        <begin position="258"/>
        <end position="268"/>
    </location>
</feature>